<dbReference type="RefSeq" id="WP_161885610.1">
    <property type="nucleotide sequence ID" value="NZ_CP017146.1"/>
</dbReference>
<gene>
    <name evidence="3" type="ORF">BHD05_05865</name>
</gene>
<organism evidence="3 4">
    <name type="scientific">Marisediminicola antarctica</name>
    <dbReference type="NCBI Taxonomy" id="674079"/>
    <lineage>
        <taxon>Bacteria</taxon>
        <taxon>Bacillati</taxon>
        <taxon>Actinomycetota</taxon>
        <taxon>Actinomycetes</taxon>
        <taxon>Micrococcales</taxon>
        <taxon>Microbacteriaceae</taxon>
        <taxon>Marisediminicola</taxon>
    </lineage>
</organism>
<evidence type="ECO:0000256" key="1">
    <source>
        <dbReference type="SAM" id="Phobius"/>
    </source>
</evidence>
<feature type="domain" description="DUF1206" evidence="2">
    <location>
        <begin position="25"/>
        <end position="89"/>
    </location>
</feature>
<name>A0A7L5AFJ1_9MICO</name>
<reference evidence="3 4" key="1">
    <citation type="submission" date="2016-09" db="EMBL/GenBank/DDBJ databases">
        <title>Complete genome sequence of microbes from the polar regions.</title>
        <authorList>
            <person name="Liao L."/>
            <person name="Chen B."/>
        </authorList>
    </citation>
    <scope>NUCLEOTIDE SEQUENCE [LARGE SCALE GENOMIC DNA]</scope>
    <source>
        <strain evidence="3 4">ZS314</strain>
    </source>
</reference>
<feature type="transmembrane region" description="Helical" evidence="1">
    <location>
        <begin position="239"/>
        <end position="260"/>
    </location>
</feature>
<evidence type="ECO:0000259" key="2">
    <source>
        <dbReference type="Pfam" id="PF06724"/>
    </source>
</evidence>
<dbReference type="KEGG" id="mant:BHD05_05865"/>
<evidence type="ECO:0000313" key="4">
    <source>
        <dbReference type="Proteomes" id="UP000464507"/>
    </source>
</evidence>
<keyword evidence="1" id="KW-0472">Membrane</keyword>
<keyword evidence="1" id="KW-1133">Transmembrane helix</keyword>
<feature type="transmembrane region" description="Helical" evidence="1">
    <location>
        <begin position="107"/>
        <end position="126"/>
    </location>
</feature>
<accession>A0A7L5AFJ1</accession>
<proteinExistence type="predicted"/>
<feature type="transmembrane region" description="Helical" evidence="1">
    <location>
        <begin position="20"/>
        <end position="44"/>
    </location>
</feature>
<protein>
    <recommendedName>
        <fullName evidence="2">DUF1206 domain-containing protein</fullName>
    </recommendedName>
</protein>
<feature type="transmembrane region" description="Helical" evidence="1">
    <location>
        <begin position="138"/>
        <end position="168"/>
    </location>
</feature>
<dbReference type="Proteomes" id="UP000464507">
    <property type="component" value="Chromosome"/>
</dbReference>
<dbReference type="InterPro" id="IPR009597">
    <property type="entry name" value="DUF1206"/>
</dbReference>
<dbReference type="EMBL" id="CP017146">
    <property type="protein sequence ID" value="QHO69243.1"/>
    <property type="molecule type" value="Genomic_DNA"/>
</dbReference>
<feature type="transmembrane region" description="Helical" evidence="1">
    <location>
        <begin position="189"/>
        <end position="219"/>
    </location>
</feature>
<dbReference type="Pfam" id="PF06724">
    <property type="entry name" value="DUF1206"/>
    <property type="match status" value="3"/>
</dbReference>
<dbReference type="OrthoDB" id="4552598at2"/>
<evidence type="ECO:0000313" key="3">
    <source>
        <dbReference type="EMBL" id="QHO69243.1"/>
    </source>
</evidence>
<sequence>MTDEVESAARSASRSHPFQVVARMGYAVNGLLHILIGGIAIGVARGVGGEADASGALTGLAATPGGIVVLWTIVIGLAALGLWQVVEAILVPSPDPKRKWGHRAIELGKAVAYLAIAATALSFAMGGSSDSGGDARGFTAALLAAPGGIVVLVIVGLGVCVIGAFFVMKGITKKFTEDLTVPSGTVGRVVVGLGIAGYLAKGIALGVVGILFLVAAATVDASESTGLDGALKALVELPFGPAILIVVAIGLIAYGLYSFVRARRARL</sequence>
<keyword evidence="4" id="KW-1185">Reference proteome</keyword>
<feature type="domain" description="DUF1206" evidence="2">
    <location>
        <begin position="196"/>
        <end position="264"/>
    </location>
</feature>
<feature type="transmembrane region" description="Helical" evidence="1">
    <location>
        <begin position="64"/>
        <end position="86"/>
    </location>
</feature>
<dbReference type="AlphaFoldDB" id="A0A7L5AFJ1"/>
<feature type="domain" description="DUF1206" evidence="2">
    <location>
        <begin position="108"/>
        <end position="172"/>
    </location>
</feature>
<keyword evidence="1" id="KW-0812">Transmembrane</keyword>